<dbReference type="EMBL" id="GG662853">
    <property type="protein sequence ID" value="EAR87337.1"/>
    <property type="molecule type" value="Genomic_DNA"/>
</dbReference>
<proteinExistence type="inferred from homology"/>
<dbReference type="InterPro" id="IPR016181">
    <property type="entry name" value="Acyl_CoA_acyltransferase"/>
</dbReference>
<protein>
    <submittedName>
        <fullName evidence="5">GNAT family acetyltransferase</fullName>
    </submittedName>
</protein>
<dbReference type="InterPro" id="IPR000182">
    <property type="entry name" value="GNAT_dom"/>
</dbReference>
<dbReference type="eggNOG" id="ENOG502SC5M">
    <property type="taxonomic scope" value="Eukaryota"/>
</dbReference>
<keyword evidence="6" id="KW-1185">Reference proteome</keyword>
<dbReference type="Proteomes" id="UP000009168">
    <property type="component" value="Unassembled WGS sequence"/>
</dbReference>
<dbReference type="GO" id="GO:0005737">
    <property type="term" value="C:cytoplasm"/>
    <property type="evidence" value="ECO:0007669"/>
    <property type="project" value="TreeGrafter"/>
</dbReference>
<dbReference type="KEGG" id="tet:TTHERM_00058490"/>
<dbReference type="GeneID" id="7829583"/>
<gene>
    <name evidence="5" type="ORF">TTHERM_00058490</name>
</gene>
<dbReference type="InterPro" id="IPR051531">
    <property type="entry name" value="N-acetyltransferase"/>
</dbReference>
<dbReference type="Gene3D" id="3.40.630.30">
    <property type="match status" value="1"/>
</dbReference>
<dbReference type="InParanoid" id="I7LTV0"/>
<name>I7LTV0_TETTS</name>
<evidence type="ECO:0000313" key="5">
    <source>
        <dbReference type="EMBL" id="EAR87337.1"/>
    </source>
</evidence>
<evidence type="ECO:0000256" key="1">
    <source>
        <dbReference type="ARBA" id="ARBA00022679"/>
    </source>
</evidence>
<dbReference type="SUPFAM" id="SSF55729">
    <property type="entry name" value="Acyl-CoA N-acyltransferases (Nat)"/>
    <property type="match status" value="1"/>
</dbReference>
<dbReference type="AlphaFoldDB" id="I7LTV0"/>
<feature type="domain" description="N-acetyltransferase" evidence="4">
    <location>
        <begin position="28"/>
        <end position="183"/>
    </location>
</feature>
<keyword evidence="2" id="KW-0012">Acyltransferase</keyword>
<organism evidence="5 6">
    <name type="scientific">Tetrahymena thermophila (strain SB210)</name>
    <dbReference type="NCBI Taxonomy" id="312017"/>
    <lineage>
        <taxon>Eukaryota</taxon>
        <taxon>Sar</taxon>
        <taxon>Alveolata</taxon>
        <taxon>Ciliophora</taxon>
        <taxon>Intramacronucleata</taxon>
        <taxon>Oligohymenophorea</taxon>
        <taxon>Hymenostomatida</taxon>
        <taxon>Tetrahymenina</taxon>
        <taxon>Tetrahymenidae</taxon>
        <taxon>Tetrahymena</taxon>
    </lineage>
</organism>
<dbReference type="HOGENOM" id="CLU_013985_3_0_1"/>
<evidence type="ECO:0000313" key="6">
    <source>
        <dbReference type="Proteomes" id="UP000009168"/>
    </source>
</evidence>
<dbReference type="RefSeq" id="XP_001007582.1">
    <property type="nucleotide sequence ID" value="XM_001007582.1"/>
</dbReference>
<dbReference type="PROSITE" id="PS51186">
    <property type="entry name" value="GNAT"/>
    <property type="match status" value="1"/>
</dbReference>
<evidence type="ECO:0000256" key="2">
    <source>
        <dbReference type="ARBA" id="ARBA00023315"/>
    </source>
</evidence>
<dbReference type="GO" id="GO:0008999">
    <property type="term" value="F:protein-N-terminal-alanine acetyltransferase activity"/>
    <property type="evidence" value="ECO:0007669"/>
    <property type="project" value="TreeGrafter"/>
</dbReference>
<comment type="similarity">
    <text evidence="3">Belongs to the acetyltransferase family. RimJ subfamily.</text>
</comment>
<evidence type="ECO:0000256" key="3">
    <source>
        <dbReference type="ARBA" id="ARBA00038502"/>
    </source>
</evidence>
<dbReference type="PANTHER" id="PTHR43792">
    <property type="entry name" value="GNAT FAMILY, PUTATIVE (AFU_ORTHOLOGUE AFUA_3G00765)-RELATED-RELATED"/>
    <property type="match status" value="1"/>
</dbReference>
<dbReference type="Pfam" id="PF13302">
    <property type="entry name" value="Acetyltransf_3"/>
    <property type="match status" value="1"/>
</dbReference>
<evidence type="ECO:0000259" key="4">
    <source>
        <dbReference type="PROSITE" id="PS51186"/>
    </source>
</evidence>
<dbReference type="OrthoDB" id="312177at2759"/>
<accession>I7LTV0</accession>
<dbReference type="PANTHER" id="PTHR43792:SF8">
    <property type="entry name" value="[RIBOSOMAL PROTEIN US5]-ALANINE N-ACETYLTRANSFERASE"/>
    <property type="match status" value="1"/>
</dbReference>
<dbReference type="CDD" id="cd04301">
    <property type="entry name" value="NAT_SF"/>
    <property type="match status" value="1"/>
</dbReference>
<reference evidence="6" key="1">
    <citation type="journal article" date="2006" name="PLoS Biol.">
        <title>Macronuclear genome sequence of the ciliate Tetrahymena thermophila, a model eukaryote.</title>
        <authorList>
            <person name="Eisen J.A."/>
            <person name="Coyne R.S."/>
            <person name="Wu M."/>
            <person name="Wu D."/>
            <person name="Thiagarajan M."/>
            <person name="Wortman J.R."/>
            <person name="Badger J.H."/>
            <person name="Ren Q."/>
            <person name="Amedeo P."/>
            <person name="Jones K.M."/>
            <person name="Tallon L.J."/>
            <person name="Delcher A.L."/>
            <person name="Salzberg S.L."/>
            <person name="Silva J.C."/>
            <person name="Haas B.J."/>
            <person name="Majoros W.H."/>
            <person name="Farzad M."/>
            <person name="Carlton J.M."/>
            <person name="Smith R.K. Jr."/>
            <person name="Garg J."/>
            <person name="Pearlman R.E."/>
            <person name="Karrer K.M."/>
            <person name="Sun L."/>
            <person name="Manning G."/>
            <person name="Elde N.C."/>
            <person name="Turkewitz A.P."/>
            <person name="Asai D.J."/>
            <person name="Wilkes D.E."/>
            <person name="Wang Y."/>
            <person name="Cai H."/>
            <person name="Collins K."/>
            <person name="Stewart B.A."/>
            <person name="Lee S.R."/>
            <person name="Wilamowska K."/>
            <person name="Weinberg Z."/>
            <person name="Ruzzo W.L."/>
            <person name="Wloga D."/>
            <person name="Gaertig J."/>
            <person name="Frankel J."/>
            <person name="Tsao C.-C."/>
            <person name="Gorovsky M.A."/>
            <person name="Keeling P.J."/>
            <person name="Waller R.F."/>
            <person name="Patron N.J."/>
            <person name="Cherry J.M."/>
            <person name="Stover N.A."/>
            <person name="Krieger C.J."/>
            <person name="del Toro C."/>
            <person name="Ryder H.F."/>
            <person name="Williamson S.C."/>
            <person name="Barbeau R.A."/>
            <person name="Hamilton E.P."/>
            <person name="Orias E."/>
        </authorList>
    </citation>
    <scope>NUCLEOTIDE SEQUENCE [LARGE SCALE GENOMIC DNA]</scope>
    <source>
        <strain evidence="6">SB210</strain>
    </source>
</reference>
<keyword evidence="1" id="KW-0808">Transferase</keyword>
<sequence length="197" mass="23444">MQFQQEIKIEQTIKIDNDFRLELCVDYTVLYNFIQKNRDIFLNTIPWVQSFNTIEDSKKLIDTWQQAYLQGTKSCYYIMQNENVAGFFCFRTIDLTKKEAEVGYMMDKDYQGKGILRKCMKFMIEYALQQYQIQRFILITKSSNLRSQNVGLKLGFQIFKRQEIGAQLNGVSDDQVVFELTKEQYEQFLQNEEQSIS</sequence>